<dbReference type="Pfam" id="PF19651">
    <property type="entry name" value="DUF6154"/>
    <property type="match status" value="1"/>
</dbReference>
<gene>
    <name evidence="2" type="ORF">N780_09985</name>
</gene>
<feature type="region of interest" description="Disordered" evidence="1">
    <location>
        <begin position="64"/>
        <end position="85"/>
    </location>
</feature>
<dbReference type="RefSeq" id="WP_036787529.1">
    <property type="nucleotide sequence ID" value="NZ_AVBG01000022.1"/>
</dbReference>
<accession>A0A0A2UPB4</accession>
<reference evidence="2 3" key="1">
    <citation type="submission" date="2013-08" db="EMBL/GenBank/DDBJ databases">
        <title>Genome of Pontibacillus chungwhensis.</title>
        <authorList>
            <person name="Wang Q."/>
            <person name="Wang G."/>
        </authorList>
    </citation>
    <scope>NUCLEOTIDE SEQUENCE [LARGE SCALE GENOMIC DNA]</scope>
    <source>
        <strain evidence="2 3">BH030062</strain>
    </source>
</reference>
<comment type="caution">
    <text evidence="2">The sequence shown here is derived from an EMBL/GenBank/DDBJ whole genome shotgun (WGS) entry which is preliminary data.</text>
</comment>
<evidence type="ECO:0000313" key="2">
    <source>
        <dbReference type="EMBL" id="KGP89779.1"/>
    </source>
</evidence>
<keyword evidence="3" id="KW-1185">Reference proteome</keyword>
<dbReference type="AlphaFoldDB" id="A0A0A2UPB4"/>
<dbReference type="OrthoDB" id="2381948at2"/>
<evidence type="ECO:0000313" key="3">
    <source>
        <dbReference type="Proteomes" id="UP000030153"/>
    </source>
</evidence>
<dbReference type="InterPro" id="IPR046152">
    <property type="entry name" value="DUF6154"/>
</dbReference>
<organism evidence="2 3">
    <name type="scientific">Pontibacillus chungwhensis BH030062</name>
    <dbReference type="NCBI Taxonomy" id="1385513"/>
    <lineage>
        <taxon>Bacteria</taxon>
        <taxon>Bacillati</taxon>
        <taxon>Bacillota</taxon>
        <taxon>Bacilli</taxon>
        <taxon>Bacillales</taxon>
        <taxon>Bacillaceae</taxon>
        <taxon>Pontibacillus</taxon>
    </lineage>
</organism>
<sequence length="85" mass="10005">MKFADSLSELYKKYFETDDYLPLFVHSIIEQMDHKDLLQIVKHCQEEELQEFVASYIIERMKASSTHPITPPSPYSTNDPQRKAL</sequence>
<proteinExistence type="predicted"/>
<evidence type="ECO:0000256" key="1">
    <source>
        <dbReference type="SAM" id="MobiDB-lite"/>
    </source>
</evidence>
<dbReference type="EMBL" id="AVBG01000022">
    <property type="protein sequence ID" value="KGP89779.1"/>
    <property type="molecule type" value="Genomic_DNA"/>
</dbReference>
<dbReference type="eggNOG" id="ENOG502ZWX8">
    <property type="taxonomic scope" value="Bacteria"/>
</dbReference>
<protein>
    <submittedName>
        <fullName evidence="2">Uncharacterized protein</fullName>
    </submittedName>
</protein>
<dbReference type="Proteomes" id="UP000030153">
    <property type="component" value="Unassembled WGS sequence"/>
</dbReference>
<name>A0A0A2UPB4_9BACI</name>